<accession>A0A0F8Y4T0</accession>
<reference evidence="2" key="1">
    <citation type="journal article" date="2015" name="Nature">
        <title>Complex archaea that bridge the gap between prokaryotes and eukaryotes.</title>
        <authorList>
            <person name="Spang A."/>
            <person name="Saw J.H."/>
            <person name="Jorgensen S.L."/>
            <person name="Zaremba-Niedzwiedzka K."/>
            <person name="Martijn J."/>
            <person name="Lind A.E."/>
            <person name="van Eijk R."/>
            <person name="Schleper C."/>
            <person name="Guy L."/>
            <person name="Ettema T.J."/>
        </authorList>
    </citation>
    <scope>NUCLEOTIDE SEQUENCE</scope>
</reference>
<dbReference type="InterPro" id="IPR051541">
    <property type="entry name" value="PTS_SugarTrans_NitroReg"/>
</dbReference>
<dbReference type="Gene3D" id="3.40.930.10">
    <property type="entry name" value="Mannitol-specific EII, Chain A"/>
    <property type="match status" value="1"/>
</dbReference>
<evidence type="ECO:0000259" key="1">
    <source>
        <dbReference type="PROSITE" id="PS51094"/>
    </source>
</evidence>
<dbReference type="AlphaFoldDB" id="A0A0F8Y4T0"/>
<organism evidence="2">
    <name type="scientific">marine sediment metagenome</name>
    <dbReference type="NCBI Taxonomy" id="412755"/>
    <lineage>
        <taxon>unclassified sequences</taxon>
        <taxon>metagenomes</taxon>
        <taxon>ecological metagenomes</taxon>
    </lineage>
</organism>
<proteinExistence type="predicted"/>
<dbReference type="InterPro" id="IPR002178">
    <property type="entry name" value="PTS_EIIA_type-2_dom"/>
</dbReference>
<dbReference type="PANTHER" id="PTHR47738">
    <property type="entry name" value="PTS SYSTEM FRUCTOSE-LIKE EIIA COMPONENT-RELATED"/>
    <property type="match status" value="1"/>
</dbReference>
<dbReference type="InterPro" id="IPR016152">
    <property type="entry name" value="PTrfase/Anion_transptr"/>
</dbReference>
<dbReference type="PROSITE" id="PS51094">
    <property type="entry name" value="PTS_EIIA_TYPE_2"/>
    <property type="match status" value="1"/>
</dbReference>
<dbReference type="SUPFAM" id="SSF55804">
    <property type="entry name" value="Phoshotransferase/anion transport protein"/>
    <property type="match status" value="1"/>
</dbReference>
<comment type="caution">
    <text evidence="2">The sequence shown here is derived from an EMBL/GenBank/DDBJ whole genome shotgun (WGS) entry which is preliminary data.</text>
</comment>
<dbReference type="EMBL" id="LAZR01055471">
    <property type="protein sequence ID" value="KKK76283.1"/>
    <property type="molecule type" value="Genomic_DNA"/>
</dbReference>
<gene>
    <name evidence="2" type="ORF">LCGC14_2865220</name>
</gene>
<evidence type="ECO:0000313" key="2">
    <source>
        <dbReference type="EMBL" id="KKK76283.1"/>
    </source>
</evidence>
<protein>
    <recommendedName>
        <fullName evidence="1">PTS EIIA type-2 domain-containing protein</fullName>
    </recommendedName>
</protein>
<dbReference type="Pfam" id="PF00359">
    <property type="entry name" value="PTS_EIIA_2"/>
    <property type="match status" value="1"/>
</dbReference>
<feature type="domain" description="PTS EIIA type-2" evidence="1">
    <location>
        <begin position="2"/>
        <end position="145"/>
    </location>
</feature>
<dbReference type="PANTHER" id="PTHR47738:SF2">
    <property type="entry name" value="PTS SYSTEM FRUCTOSE-LIKE EIIA COMPONENT"/>
    <property type="match status" value="1"/>
</dbReference>
<name>A0A0F8Y4T0_9ZZZZ</name>
<sequence length="150" mass="17138">MRLGRPAGDILDMPAAATAQEMFEQVSQKLAPRLKIEKPKLVRLFEKRENESSTVIQPGLAIPHIVIEGKGMFDILPVRSREGIRFPGHDRLIRIAFVLVGSKDERNYHLRALMALANIVQEQDFTERWLDAQDNEGLRDIILLSKRARE</sequence>